<name>A0A069E2J1_9PROT</name>
<dbReference type="eggNOG" id="COG0456">
    <property type="taxonomic scope" value="Bacteria"/>
</dbReference>
<dbReference type="SUPFAM" id="SSF55729">
    <property type="entry name" value="Acyl-CoA N-acyltransferases (Nat)"/>
    <property type="match status" value="1"/>
</dbReference>
<sequence length="151" mass="16426">MTHPVLVLRPDDAGRMSQLHMRCFDDPWSAISFRGLLLDTSILTLGVELHGGLAAFAMAQTVAGESDILTIATAPEHRRKGLGATLISALISRLGERGVSRITLDVAEDNSPARALYRGFGFTEDGRRPRYYTSGRDVPVDAVLMSRNMGL</sequence>
<dbReference type="InterPro" id="IPR016181">
    <property type="entry name" value="Acyl_CoA_acyltransferase"/>
</dbReference>
<dbReference type="InterPro" id="IPR000182">
    <property type="entry name" value="GNAT_dom"/>
</dbReference>
<dbReference type="PANTHER" id="PTHR43420">
    <property type="entry name" value="ACETYLTRANSFERASE"/>
    <property type="match status" value="1"/>
</dbReference>
<comment type="caution">
    <text evidence="4">The sequence shown here is derived from an EMBL/GenBank/DDBJ whole genome shotgun (WGS) entry which is preliminary data.</text>
</comment>
<evidence type="ECO:0000313" key="5">
    <source>
        <dbReference type="Proteomes" id="UP000027446"/>
    </source>
</evidence>
<evidence type="ECO:0000256" key="2">
    <source>
        <dbReference type="ARBA" id="ARBA00023315"/>
    </source>
</evidence>
<dbReference type="STRING" id="1280949.HAD_00295"/>
<dbReference type="Gene3D" id="3.40.630.30">
    <property type="match status" value="1"/>
</dbReference>
<dbReference type="EMBL" id="ARYH01000001">
    <property type="protein sequence ID" value="KCZ84072.1"/>
    <property type="molecule type" value="Genomic_DNA"/>
</dbReference>
<evidence type="ECO:0000256" key="1">
    <source>
        <dbReference type="ARBA" id="ARBA00022679"/>
    </source>
</evidence>
<reference evidence="4 5" key="1">
    <citation type="journal article" date="2014" name="Antonie Van Leeuwenhoek">
        <title>Hyphomonas beringensis sp. nov. and Hyphomonas chukchiensis sp. nov., isolated from surface seawater of the Bering Sea and Chukchi Sea.</title>
        <authorList>
            <person name="Li C."/>
            <person name="Lai Q."/>
            <person name="Li G."/>
            <person name="Dong C."/>
            <person name="Wang J."/>
            <person name="Liao Y."/>
            <person name="Shao Z."/>
        </authorList>
    </citation>
    <scope>NUCLEOTIDE SEQUENCE [LARGE SCALE GENOMIC DNA]</scope>
    <source>
        <strain evidence="4 5">MHS-3</strain>
    </source>
</reference>
<keyword evidence="5" id="KW-1185">Reference proteome</keyword>
<dbReference type="PATRIC" id="fig|1280949.3.peg.60"/>
<proteinExistence type="predicted"/>
<dbReference type="GO" id="GO:0016747">
    <property type="term" value="F:acyltransferase activity, transferring groups other than amino-acyl groups"/>
    <property type="evidence" value="ECO:0007669"/>
    <property type="project" value="InterPro"/>
</dbReference>
<keyword evidence="1 4" id="KW-0808">Transferase</keyword>
<dbReference type="PROSITE" id="PS51186">
    <property type="entry name" value="GNAT"/>
    <property type="match status" value="1"/>
</dbReference>
<dbReference type="OrthoDB" id="9804026at2"/>
<keyword evidence="2" id="KW-0012">Acyltransferase</keyword>
<feature type="domain" description="N-acetyltransferase" evidence="3">
    <location>
        <begin position="3"/>
        <end position="150"/>
    </location>
</feature>
<organism evidence="4 5">
    <name type="scientific">Hyphomonas adhaerens MHS-3</name>
    <dbReference type="NCBI Taxonomy" id="1280949"/>
    <lineage>
        <taxon>Bacteria</taxon>
        <taxon>Pseudomonadati</taxon>
        <taxon>Pseudomonadota</taxon>
        <taxon>Alphaproteobacteria</taxon>
        <taxon>Hyphomonadales</taxon>
        <taxon>Hyphomonadaceae</taxon>
        <taxon>Hyphomonas</taxon>
    </lineage>
</organism>
<dbReference type="CDD" id="cd04301">
    <property type="entry name" value="NAT_SF"/>
    <property type="match status" value="1"/>
</dbReference>
<protein>
    <submittedName>
        <fullName evidence="4">Ribosomal-protein-alanine acetyltransferase</fullName>
    </submittedName>
</protein>
<dbReference type="RefSeq" id="WP_084331705.1">
    <property type="nucleotide sequence ID" value="NZ_ARYH01000001.1"/>
</dbReference>
<dbReference type="AlphaFoldDB" id="A0A069E2J1"/>
<evidence type="ECO:0000313" key="4">
    <source>
        <dbReference type="EMBL" id="KCZ84072.1"/>
    </source>
</evidence>
<evidence type="ECO:0000259" key="3">
    <source>
        <dbReference type="PROSITE" id="PS51186"/>
    </source>
</evidence>
<accession>A0A069E2J1</accession>
<dbReference type="PANTHER" id="PTHR43420:SF44">
    <property type="entry name" value="ACETYLTRANSFERASE YPEA"/>
    <property type="match status" value="1"/>
</dbReference>
<dbReference type="Proteomes" id="UP000027446">
    <property type="component" value="Unassembled WGS sequence"/>
</dbReference>
<dbReference type="Pfam" id="PF00583">
    <property type="entry name" value="Acetyltransf_1"/>
    <property type="match status" value="1"/>
</dbReference>
<dbReference type="InterPro" id="IPR050680">
    <property type="entry name" value="YpeA/RimI_acetyltransf"/>
</dbReference>
<gene>
    <name evidence="4" type="ORF">HAD_00295</name>
</gene>